<sequence length="81" mass="9480">MFIIVTFFLMEGSESVAVLTAGFIWLLAYMNIVKFLSILVHKTVGSKMYVVFLYFRFISTLILFLAFIHQLFFALVFYLSF</sequence>
<keyword evidence="1" id="KW-1133">Transmembrane helix</keyword>
<organism evidence="2 3">
    <name type="scientific">Phycomyces blakesleeanus</name>
    <dbReference type="NCBI Taxonomy" id="4837"/>
    <lineage>
        <taxon>Eukaryota</taxon>
        <taxon>Fungi</taxon>
        <taxon>Fungi incertae sedis</taxon>
        <taxon>Mucoromycota</taxon>
        <taxon>Mucoromycotina</taxon>
        <taxon>Mucoromycetes</taxon>
        <taxon>Mucorales</taxon>
        <taxon>Phycomycetaceae</taxon>
        <taxon>Phycomyces</taxon>
    </lineage>
</organism>
<gene>
    <name evidence="2" type="ORF">J3Q64DRAFT_1732269</name>
</gene>
<keyword evidence="1" id="KW-0812">Transmembrane</keyword>
<evidence type="ECO:0000256" key="1">
    <source>
        <dbReference type="SAM" id="Phobius"/>
    </source>
</evidence>
<evidence type="ECO:0000313" key="2">
    <source>
        <dbReference type="EMBL" id="KAL0088904.1"/>
    </source>
</evidence>
<evidence type="ECO:0000313" key="3">
    <source>
        <dbReference type="Proteomes" id="UP001448207"/>
    </source>
</evidence>
<proteinExistence type="predicted"/>
<keyword evidence="1" id="KW-0472">Membrane</keyword>
<feature type="transmembrane region" description="Helical" evidence="1">
    <location>
        <begin position="16"/>
        <end position="40"/>
    </location>
</feature>
<dbReference type="EMBL" id="JBCLYO010000005">
    <property type="protein sequence ID" value="KAL0088904.1"/>
    <property type="molecule type" value="Genomic_DNA"/>
</dbReference>
<protein>
    <submittedName>
        <fullName evidence="2">Uncharacterized protein</fullName>
    </submittedName>
</protein>
<keyword evidence="3" id="KW-1185">Reference proteome</keyword>
<dbReference type="Proteomes" id="UP001448207">
    <property type="component" value="Unassembled WGS sequence"/>
</dbReference>
<comment type="caution">
    <text evidence="2">The sequence shown here is derived from an EMBL/GenBank/DDBJ whole genome shotgun (WGS) entry which is preliminary data.</text>
</comment>
<reference evidence="2 3" key="1">
    <citation type="submission" date="2024-04" db="EMBL/GenBank/DDBJ databases">
        <title>Symmetric and asymmetric DNA N6-adenine methylation regulates different biological responses in Mucorales.</title>
        <authorList>
            <consortium name="Lawrence Berkeley National Laboratory"/>
            <person name="Lax C."/>
            <person name="Mondo S.J."/>
            <person name="Osorio-Concepcion M."/>
            <person name="Muszewska A."/>
            <person name="Corrochano-Luque M."/>
            <person name="Gutierrez G."/>
            <person name="Riley R."/>
            <person name="Lipzen A."/>
            <person name="Guo J."/>
            <person name="Hundley H."/>
            <person name="Amirebrahimi M."/>
            <person name="Ng V."/>
            <person name="Lorenzo-Gutierrez D."/>
            <person name="Binder U."/>
            <person name="Yang J."/>
            <person name="Song Y."/>
            <person name="Canovas D."/>
            <person name="Navarro E."/>
            <person name="Freitag M."/>
            <person name="Gabaldon T."/>
            <person name="Grigoriev I.V."/>
            <person name="Corrochano L.M."/>
            <person name="Nicolas F.E."/>
            <person name="Garre V."/>
        </authorList>
    </citation>
    <scope>NUCLEOTIDE SEQUENCE [LARGE SCALE GENOMIC DNA]</scope>
    <source>
        <strain evidence="2 3">L51</strain>
    </source>
</reference>
<accession>A0ABR3B3B5</accession>
<name>A0ABR3B3B5_PHYBL</name>
<feature type="transmembrane region" description="Helical" evidence="1">
    <location>
        <begin position="52"/>
        <end position="79"/>
    </location>
</feature>